<feature type="binding site" evidence="9">
    <location>
        <begin position="164"/>
        <end position="167"/>
    </location>
    <ligand>
        <name>NADP(+)</name>
        <dbReference type="ChEBI" id="CHEBI:58349"/>
    </ligand>
</feature>
<evidence type="ECO:0000259" key="10">
    <source>
        <dbReference type="Pfam" id="PF01370"/>
    </source>
</evidence>
<dbReference type="GO" id="GO:0042351">
    <property type="term" value="P:'de novo' GDP-L-fucose biosynthetic process"/>
    <property type="evidence" value="ECO:0007669"/>
    <property type="project" value="UniProtKB-UniRule"/>
</dbReference>
<keyword evidence="4 9" id="KW-0521">NADP</keyword>
<dbReference type="InterPro" id="IPR036291">
    <property type="entry name" value="NAD(P)-bd_dom_sf"/>
</dbReference>
<dbReference type="AlphaFoldDB" id="A0A7K1Y4Z4"/>
<organism evidence="11 12">
    <name type="scientific">Hufsiella arboris</name>
    <dbReference type="NCBI Taxonomy" id="2695275"/>
    <lineage>
        <taxon>Bacteria</taxon>
        <taxon>Pseudomonadati</taxon>
        <taxon>Bacteroidota</taxon>
        <taxon>Sphingobacteriia</taxon>
        <taxon>Sphingobacteriales</taxon>
        <taxon>Sphingobacteriaceae</taxon>
        <taxon>Hufsiella</taxon>
    </lineage>
</organism>
<feature type="binding site" evidence="9">
    <location>
        <position position="188"/>
    </location>
    <ligand>
        <name>substrate</name>
    </ligand>
</feature>
<evidence type="ECO:0000313" key="11">
    <source>
        <dbReference type="EMBL" id="MXV49653.1"/>
    </source>
</evidence>
<evidence type="ECO:0000256" key="6">
    <source>
        <dbReference type="ARBA" id="ARBA00023235"/>
    </source>
</evidence>
<dbReference type="GO" id="GO:0050577">
    <property type="term" value="F:GDP-L-fucose synthase activity"/>
    <property type="evidence" value="ECO:0007669"/>
    <property type="project" value="UniProtKB-UniRule"/>
</dbReference>
<dbReference type="RefSeq" id="WP_160842827.1">
    <property type="nucleotide sequence ID" value="NZ_WVHT01000001.1"/>
</dbReference>
<comment type="similarity">
    <text evidence="2 9">Belongs to the NAD(P)-dependent epimerase/dehydratase family. Fucose synthase subfamily.</text>
</comment>
<feature type="site" description="Important for catalytic activity" evidence="9">
    <location>
        <position position="110"/>
    </location>
</feature>
<keyword evidence="6 9" id="KW-0413">Isomerase</keyword>
<evidence type="ECO:0000313" key="12">
    <source>
        <dbReference type="Proteomes" id="UP000466586"/>
    </source>
</evidence>
<dbReference type="InterPro" id="IPR001509">
    <property type="entry name" value="Epimerase_deHydtase"/>
</dbReference>
<dbReference type="PANTHER" id="PTHR43238:SF1">
    <property type="entry name" value="GDP-L-FUCOSE SYNTHASE"/>
    <property type="match status" value="1"/>
</dbReference>
<dbReference type="CDD" id="cd05239">
    <property type="entry name" value="GDP_FS_SDR_e"/>
    <property type="match status" value="1"/>
</dbReference>
<comment type="caution">
    <text evidence="11">The sequence shown here is derived from an EMBL/GenBank/DDBJ whole genome shotgun (WGS) entry which is preliminary data.</text>
</comment>
<dbReference type="Pfam" id="PF01370">
    <property type="entry name" value="Epimerase"/>
    <property type="match status" value="1"/>
</dbReference>
<name>A0A7K1Y4Z4_9SPHI</name>
<feature type="domain" description="NAD-dependent epimerase/dehydratase" evidence="10">
    <location>
        <begin position="7"/>
        <end position="238"/>
    </location>
</feature>
<dbReference type="UniPathway" id="UPA00128">
    <property type="reaction ID" value="UER00191"/>
</dbReference>
<comment type="pathway">
    <text evidence="1 9">Nucleotide-sugar biosynthesis; GDP-L-fucose biosynthesis via de novo pathway; GDP-L-fucose from GDP-alpha-D-mannose: step 2/2.</text>
</comment>
<feature type="binding site" evidence="9">
    <location>
        <begin position="106"/>
        <end position="109"/>
    </location>
    <ligand>
        <name>NADP(+)</name>
        <dbReference type="ChEBI" id="CHEBI:58349"/>
    </ligand>
</feature>
<feature type="binding site" evidence="9">
    <location>
        <begin position="11"/>
        <end position="17"/>
    </location>
    <ligand>
        <name>NADP(+)</name>
        <dbReference type="ChEBI" id="CHEBI:58349"/>
    </ligand>
</feature>
<reference evidence="11 12" key="1">
    <citation type="submission" date="2019-11" db="EMBL/GenBank/DDBJ databases">
        <title>Pedobacter sp. HMF7647 Genome sequencing and assembly.</title>
        <authorList>
            <person name="Kang H."/>
            <person name="Kim H."/>
            <person name="Joh K."/>
        </authorList>
    </citation>
    <scope>NUCLEOTIDE SEQUENCE [LARGE SCALE GENOMIC DNA]</scope>
    <source>
        <strain evidence="11 12">HMF7647</strain>
    </source>
</reference>
<evidence type="ECO:0000256" key="3">
    <source>
        <dbReference type="ARBA" id="ARBA00012371"/>
    </source>
</evidence>
<dbReference type="HAMAP" id="MF_00956">
    <property type="entry name" value="GDP_fucose_synth"/>
    <property type="match status" value="1"/>
</dbReference>
<feature type="binding site" evidence="9">
    <location>
        <position position="141"/>
    </location>
    <ligand>
        <name>NADP(+)</name>
        <dbReference type="ChEBI" id="CHEBI:58349"/>
    </ligand>
</feature>
<dbReference type="FunFam" id="3.40.50.720:FF:000101">
    <property type="entry name" value="GDP-L-fucose synthase"/>
    <property type="match status" value="1"/>
</dbReference>
<feature type="active site" description="Proton donor/acceptor" evidence="9">
    <location>
        <position position="137"/>
    </location>
</feature>
<accession>A0A7K1Y4Z4</accession>
<evidence type="ECO:0000256" key="9">
    <source>
        <dbReference type="HAMAP-Rule" id="MF_00956"/>
    </source>
</evidence>
<dbReference type="GO" id="GO:0070401">
    <property type="term" value="F:NADP+ binding"/>
    <property type="evidence" value="ECO:0007669"/>
    <property type="project" value="UniProtKB-UniRule"/>
</dbReference>
<evidence type="ECO:0000256" key="4">
    <source>
        <dbReference type="ARBA" id="ARBA00022857"/>
    </source>
</evidence>
<proteinExistence type="inferred from homology"/>
<dbReference type="EC" id="1.1.1.271" evidence="3 9"/>
<dbReference type="PANTHER" id="PTHR43238">
    <property type="entry name" value="GDP-L-FUCOSE SYNTHASE"/>
    <property type="match status" value="1"/>
</dbReference>
<dbReference type="Gene3D" id="3.40.50.720">
    <property type="entry name" value="NAD(P)-binding Rossmann-like Domain"/>
    <property type="match status" value="1"/>
</dbReference>
<sequence length="311" mass="35098">MEKSAKIYVAGHNGMVGSAIVRKLEKEGFTSIIKKSSKELDLRNQQAVADFMAEEKPDYVFLAAAKVGGIIANNTYRADFLYENLCIQNNIIHGAYVNGVRKLMFLGSSCIYPKMAPQPLKEEYLLTGPLEYTNEPYAIAKIAGIKMCDAYREQYGCNFISVMPTNLYGYNDNYHPQNSHVLPALIRKFHEAKTNNDKTVTIWGTGTPKREFLFADDLAEACYYLMLNYNESGLVNVGTGEDVSIKDLALLIKDVIDFKGELVFDSSKPDGTPRKLMDVSKLHAQGWKHNIELREGIEMAYHDFLKSYVER</sequence>
<dbReference type="InterPro" id="IPR028614">
    <property type="entry name" value="GDP_fucose/colitose_synth"/>
</dbReference>
<dbReference type="Proteomes" id="UP000466586">
    <property type="component" value="Unassembled WGS sequence"/>
</dbReference>
<evidence type="ECO:0000256" key="2">
    <source>
        <dbReference type="ARBA" id="ARBA00005959"/>
    </source>
</evidence>
<keyword evidence="5 9" id="KW-0560">Oxidoreductase</keyword>
<evidence type="ECO:0000256" key="1">
    <source>
        <dbReference type="ARBA" id="ARBA00004883"/>
    </source>
</evidence>
<keyword evidence="12" id="KW-1185">Reference proteome</keyword>
<feature type="binding site" evidence="9">
    <location>
        <position position="270"/>
    </location>
    <ligand>
        <name>substrate</name>
    </ligand>
</feature>
<comment type="catalytic activity">
    <reaction evidence="8 9">
        <text>GDP-beta-L-fucose + NADP(+) = GDP-4-dehydro-alpha-D-rhamnose + NADPH + H(+)</text>
        <dbReference type="Rhea" id="RHEA:18885"/>
        <dbReference type="ChEBI" id="CHEBI:15378"/>
        <dbReference type="ChEBI" id="CHEBI:57273"/>
        <dbReference type="ChEBI" id="CHEBI:57783"/>
        <dbReference type="ChEBI" id="CHEBI:57964"/>
        <dbReference type="ChEBI" id="CHEBI:58349"/>
        <dbReference type="EC" id="1.1.1.271"/>
    </reaction>
</comment>
<feature type="site" description="Important for catalytic activity" evidence="9">
    <location>
        <position position="108"/>
    </location>
</feature>
<dbReference type="Gene3D" id="3.90.25.10">
    <property type="entry name" value="UDP-galactose 4-epimerase, domain 1"/>
    <property type="match status" value="1"/>
</dbReference>
<feature type="binding site" evidence="9">
    <location>
        <position position="210"/>
    </location>
    <ligand>
        <name>substrate</name>
    </ligand>
</feature>
<dbReference type="GO" id="GO:0016853">
    <property type="term" value="F:isomerase activity"/>
    <property type="evidence" value="ECO:0007669"/>
    <property type="project" value="UniProtKB-KW"/>
</dbReference>
<dbReference type="EMBL" id="WVHT01000001">
    <property type="protein sequence ID" value="MXV49653.1"/>
    <property type="molecule type" value="Genomic_DNA"/>
</dbReference>
<evidence type="ECO:0000256" key="8">
    <source>
        <dbReference type="ARBA" id="ARBA00051935"/>
    </source>
</evidence>
<dbReference type="SUPFAM" id="SSF51735">
    <property type="entry name" value="NAD(P)-binding Rossmann-fold domains"/>
    <property type="match status" value="1"/>
</dbReference>
<gene>
    <name evidence="9" type="primary">fcl</name>
    <name evidence="11" type="ORF">GS399_01610</name>
</gene>
<feature type="binding site" evidence="9">
    <location>
        <position position="203"/>
    </location>
    <ligand>
        <name>substrate</name>
    </ligand>
</feature>
<protein>
    <recommendedName>
        <fullName evidence="3 9">GDP-L-fucose synthase</fullName>
        <ecNumber evidence="3 9">1.1.1.271</ecNumber>
    </recommendedName>
    <alternativeName>
        <fullName evidence="9">GDP-4-keto-6-deoxy-D-mannose-3,5-epimerase-4-reductase</fullName>
    </alternativeName>
</protein>
<evidence type="ECO:0000256" key="5">
    <source>
        <dbReference type="ARBA" id="ARBA00023002"/>
    </source>
</evidence>
<comment type="function">
    <text evidence="9">Catalyzes the two-step NADP-dependent conversion of GDP-4-dehydro-6-deoxy-D-mannose to GDP-fucose, involving an epimerase and a reductase reaction.</text>
</comment>
<evidence type="ECO:0000256" key="7">
    <source>
        <dbReference type="ARBA" id="ARBA00023268"/>
    </source>
</evidence>
<keyword evidence="7 9" id="KW-0511">Multifunctional enzyme</keyword>
<feature type="binding site" evidence="9">
    <location>
        <position position="180"/>
    </location>
    <ligand>
        <name>NADP(+)</name>
        <dbReference type="ChEBI" id="CHEBI:58349"/>
    </ligand>
</feature>